<name>A0A7W9HL61_9PSEU</name>
<sequence>MSTVDLPRPGQGSWPGLRKPPRSAFRARIAESLFRRAVRSLPVRVLLPGGRGLGAGGPDAPVMRIHRPHAFFARLGVDAKITPGPSAGGASASSTAGTRSPRSGSTRRSAGCGSSTSPTPKRASGWATWVCGSSPW</sequence>
<dbReference type="Proteomes" id="UP000552097">
    <property type="component" value="Unassembled WGS sequence"/>
</dbReference>
<proteinExistence type="predicted"/>
<feature type="compositionally biased region" description="Low complexity" evidence="1">
    <location>
        <begin position="82"/>
        <end position="111"/>
    </location>
</feature>
<evidence type="ECO:0000313" key="2">
    <source>
        <dbReference type="EMBL" id="MBB5804348.1"/>
    </source>
</evidence>
<comment type="caution">
    <text evidence="2">The sequence shown here is derived from an EMBL/GenBank/DDBJ whole genome shotgun (WGS) entry which is preliminary data.</text>
</comment>
<evidence type="ECO:0000256" key="1">
    <source>
        <dbReference type="SAM" id="MobiDB-lite"/>
    </source>
</evidence>
<dbReference type="EMBL" id="JACHMO010000001">
    <property type="protein sequence ID" value="MBB5804348.1"/>
    <property type="molecule type" value="Genomic_DNA"/>
</dbReference>
<evidence type="ECO:0000313" key="3">
    <source>
        <dbReference type="Proteomes" id="UP000552097"/>
    </source>
</evidence>
<gene>
    <name evidence="2" type="ORF">F4560_004116</name>
</gene>
<protein>
    <submittedName>
        <fullName evidence="2">Uncharacterized protein</fullName>
    </submittedName>
</protein>
<keyword evidence="3" id="KW-1185">Reference proteome</keyword>
<dbReference type="AlphaFoldDB" id="A0A7W9HL61"/>
<reference evidence="2 3" key="1">
    <citation type="submission" date="2020-08" db="EMBL/GenBank/DDBJ databases">
        <title>Sequencing the genomes of 1000 actinobacteria strains.</title>
        <authorList>
            <person name="Klenk H.-P."/>
        </authorList>
    </citation>
    <scope>NUCLEOTIDE SEQUENCE [LARGE SCALE GENOMIC DNA]</scope>
    <source>
        <strain evidence="2 3">DSM 45486</strain>
    </source>
</reference>
<accession>A0A7W9HL61</accession>
<feature type="region of interest" description="Disordered" evidence="1">
    <location>
        <begin position="1"/>
        <end position="22"/>
    </location>
</feature>
<organism evidence="2 3">
    <name type="scientific">Saccharothrix ecbatanensis</name>
    <dbReference type="NCBI Taxonomy" id="1105145"/>
    <lineage>
        <taxon>Bacteria</taxon>
        <taxon>Bacillati</taxon>
        <taxon>Actinomycetota</taxon>
        <taxon>Actinomycetes</taxon>
        <taxon>Pseudonocardiales</taxon>
        <taxon>Pseudonocardiaceae</taxon>
        <taxon>Saccharothrix</taxon>
    </lineage>
</organism>
<feature type="region of interest" description="Disordered" evidence="1">
    <location>
        <begin position="82"/>
        <end position="136"/>
    </location>
</feature>